<dbReference type="SUPFAM" id="SSF50494">
    <property type="entry name" value="Trypsin-like serine proteases"/>
    <property type="match status" value="1"/>
</dbReference>
<dbReference type="AlphaFoldDB" id="A0A1G2HLU8"/>
<organism evidence="2 3">
    <name type="scientific">Candidatus Staskawiczbacteria bacterium RIFCSPHIGHO2_01_FULL_34_27</name>
    <dbReference type="NCBI Taxonomy" id="1802199"/>
    <lineage>
        <taxon>Bacteria</taxon>
        <taxon>Candidatus Staskawicziibacteriota</taxon>
    </lineage>
</organism>
<dbReference type="EMBL" id="MHOL01000001">
    <property type="protein sequence ID" value="OGZ63423.1"/>
    <property type="molecule type" value="Genomic_DNA"/>
</dbReference>
<feature type="transmembrane region" description="Helical" evidence="1">
    <location>
        <begin position="12"/>
        <end position="34"/>
    </location>
</feature>
<name>A0A1G2HLU8_9BACT</name>
<keyword evidence="1" id="KW-0812">Transmembrane</keyword>
<evidence type="ECO:0000313" key="2">
    <source>
        <dbReference type="EMBL" id="OGZ63423.1"/>
    </source>
</evidence>
<dbReference type="Pfam" id="PF13365">
    <property type="entry name" value="Trypsin_2"/>
    <property type="match status" value="1"/>
</dbReference>
<keyword evidence="1" id="KW-1133">Transmembrane helix</keyword>
<keyword evidence="1" id="KW-0472">Membrane</keyword>
<evidence type="ECO:0000256" key="1">
    <source>
        <dbReference type="SAM" id="Phobius"/>
    </source>
</evidence>
<sequence>MLINYNYTIKIIGVLFLGALGALLFNLFVLPYMISSPYFDQFQFVKDFKQGKIIINPKESVYIQENSVIEDSIEKVKKSIAVIQSTKLGLKTGLIITSDGLLVTLANAIPLNGSFNVFIAGESVSFKVLKVDVKNNLALIKIDKENLSTVGFTNANKIKLGQNIFLVASISIKQDNWVANEGIISQINEEFIQTNISDSKNVEGSPLFNIAGELVGITFVNKEGKISVIPVNKIQELLGL</sequence>
<dbReference type="InterPro" id="IPR043504">
    <property type="entry name" value="Peptidase_S1_PA_chymotrypsin"/>
</dbReference>
<reference evidence="2 3" key="1">
    <citation type="journal article" date="2016" name="Nat. Commun.">
        <title>Thousands of microbial genomes shed light on interconnected biogeochemical processes in an aquifer system.</title>
        <authorList>
            <person name="Anantharaman K."/>
            <person name="Brown C.T."/>
            <person name="Hug L.A."/>
            <person name="Sharon I."/>
            <person name="Castelle C.J."/>
            <person name="Probst A.J."/>
            <person name="Thomas B.C."/>
            <person name="Singh A."/>
            <person name="Wilkins M.J."/>
            <person name="Karaoz U."/>
            <person name="Brodie E.L."/>
            <person name="Williams K.H."/>
            <person name="Hubbard S.S."/>
            <person name="Banfield J.F."/>
        </authorList>
    </citation>
    <scope>NUCLEOTIDE SEQUENCE [LARGE SCALE GENOMIC DNA]</scope>
</reference>
<comment type="caution">
    <text evidence="2">The sequence shown here is derived from an EMBL/GenBank/DDBJ whole genome shotgun (WGS) entry which is preliminary data.</text>
</comment>
<dbReference type="InterPro" id="IPR009003">
    <property type="entry name" value="Peptidase_S1_PA"/>
</dbReference>
<accession>A0A1G2HLU8</accession>
<protein>
    <recommendedName>
        <fullName evidence="4">Serine protease</fullName>
    </recommendedName>
</protein>
<evidence type="ECO:0000313" key="3">
    <source>
        <dbReference type="Proteomes" id="UP000178991"/>
    </source>
</evidence>
<dbReference type="Proteomes" id="UP000178991">
    <property type="component" value="Unassembled WGS sequence"/>
</dbReference>
<gene>
    <name evidence="2" type="ORF">A2639_02710</name>
</gene>
<evidence type="ECO:0008006" key="4">
    <source>
        <dbReference type="Google" id="ProtNLM"/>
    </source>
</evidence>
<proteinExistence type="predicted"/>
<dbReference type="Gene3D" id="2.40.10.10">
    <property type="entry name" value="Trypsin-like serine proteases"/>
    <property type="match status" value="2"/>
</dbReference>